<proteinExistence type="predicted"/>
<evidence type="ECO:0000313" key="1">
    <source>
        <dbReference type="EMBL" id="KAK9000499.1"/>
    </source>
</evidence>
<organism evidence="1 2">
    <name type="scientific">Hibiscus sabdariffa</name>
    <name type="common">roselle</name>
    <dbReference type="NCBI Taxonomy" id="183260"/>
    <lineage>
        <taxon>Eukaryota</taxon>
        <taxon>Viridiplantae</taxon>
        <taxon>Streptophyta</taxon>
        <taxon>Embryophyta</taxon>
        <taxon>Tracheophyta</taxon>
        <taxon>Spermatophyta</taxon>
        <taxon>Magnoliopsida</taxon>
        <taxon>eudicotyledons</taxon>
        <taxon>Gunneridae</taxon>
        <taxon>Pentapetalae</taxon>
        <taxon>rosids</taxon>
        <taxon>malvids</taxon>
        <taxon>Malvales</taxon>
        <taxon>Malvaceae</taxon>
        <taxon>Malvoideae</taxon>
        <taxon>Hibiscus</taxon>
    </lineage>
</organism>
<evidence type="ECO:0000313" key="2">
    <source>
        <dbReference type="Proteomes" id="UP001396334"/>
    </source>
</evidence>
<dbReference type="SUPFAM" id="SSF52540">
    <property type="entry name" value="P-loop containing nucleoside triphosphate hydrolases"/>
    <property type="match status" value="1"/>
</dbReference>
<keyword evidence="2" id="KW-1185">Reference proteome</keyword>
<protein>
    <recommendedName>
        <fullName evidence="3">DEAD-box RNA helicase Q domain-containing protein</fullName>
    </recommendedName>
</protein>
<reference evidence="1 2" key="1">
    <citation type="journal article" date="2024" name="G3 (Bethesda)">
        <title>Genome assembly of Hibiscus sabdariffa L. provides insights into metabolisms of medicinal natural products.</title>
        <authorList>
            <person name="Kim T."/>
        </authorList>
    </citation>
    <scope>NUCLEOTIDE SEQUENCE [LARGE SCALE GENOMIC DNA]</scope>
    <source>
        <strain evidence="1">TK-2024</strain>
        <tissue evidence="1">Old leaves</tissue>
    </source>
</reference>
<accession>A0ABR2QIN1</accession>
<gene>
    <name evidence="1" type="ORF">V6N11_080992</name>
</gene>
<dbReference type="InterPro" id="IPR027417">
    <property type="entry name" value="P-loop_NTPase"/>
</dbReference>
<dbReference type="Proteomes" id="UP001396334">
    <property type="component" value="Unassembled WGS sequence"/>
</dbReference>
<comment type="caution">
    <text evidence="1">The sequence shown here is derived from an EMBL/GenBank/DDBJ whole genome shotgun (WGS) entry which is preliminary data.</text>
</comment>
<sequence>MTDKETILEDLRQNSYTPPVKLGALSLKVQCTIPFNFPAFFDCCFCICRPETILIQTSSLASEDLGEEETANANENYQSPLLWCSVQAGNRTGTPGVQRVLGSCVVEDPPLLATQQAVESMVQQSPLAAAAAEPVVVMVPQPCSSDVPVCSENLMGGASENGDQGAGDVAVDEDVTSFGNNTATDLGLHQTEVVQSAEEDVSAEDSAAEEDITGFDNDTASNLELDQAEDVHIEDDQHRVVNQHTHSSELLIAVSLKWMLEGRRRNSRWGTPQYLFENYGFALMQWSVYIVYTVLGDVSVETLGSWQFSDISITRNIDGVAEQVSRQVSLKMGEIEDHDAYEEELLDYEEEDEKAPDSVSAKAADSAKKGYVGIHGSGFRDFLLKPELLRAIVDSGFEHPSEGKVSKLMSDFNISTILGMDQAKSGMGKTAVFVLQIEPVAALVVLCHTRELAYQVIALQHYIKLSELDALDFNKVVIFVKSS</sequence>
<dbReference type="Gene3D" id="3.40.50.300">
    <property type="entry name" value="P-loop containing nucleotide triphosphate hydrolases"/>
    <property type="match status" value="1"/>
</dbReference>
<evidence type="ECO:0008006" key="3">
    <source>
        <dbReference type="Google" id="ProtNLM"/>
    </source>
</evidence>
<dbReference type="EMBL" id="JBBPBN010000037">
    <property type="protein sequence ID" value="KAK9000499.1"/>
    <property type="molecule type" value="Genomic_DNA"/>
</dbReference>
<name>A0ABR2QIN1_9ROSI</name>